<dbReference type="Pfam" id="PF01653">
    <property type="entry name" value="DNA_ligase_aden"/>
    <property type="match status" value="1"/>
</dbReference>
<dbReference type="EC" id="6.5.1.2" evidence="2"/>
<dbReference type="PROSITE" id="PS50172">
    <property type="entry name" value="BRCT"/>
    <property type="match status" value="1"/>
</dbReference>
<dbReference type="InterPro" id="IPR004150">
    <property type="entry name" value="NAD_DNA_ligase_OB"/>
</dbReference>
<dbReference type="NCBIfam" id="NF005932">
    <property type="entry name" value="PRK07956.1"/>
    <property type="match status" value="1"/>
</dbReference>
<dbReference type="InterPro" id="IPR041663">
    <property type="entry name" value="DisA/LigA_HHH"/>
</dbReference>
<dbReference type="InterPro" id="IPR001679">
    <property type="entry name" value="DNA_ligase"/>
</dbReference>
<dbReference type="GO" id="GO:0006260">
    <property type="term" value="P:DNA replication"/>
    <property type="evidence" value="ECO:0007669"/>
    <property type="project" value="UniProtKB-KW"/>
</dbReference>
<dbReference type="SUPFAM" id="SSF56091">
    <property type="entry name" value="DNA ligase/mRNA capping enzyme, catalytic domain"/>
    <property type="match status" value="1"/>
</dbReference>
<evidence type="ECO:0000313" key="14">
    <source>
        <dbReference type="Proteomes" id="UP000324585"/>
    </source>
</evidence>
<dbReference type="Gene3D" id="1.10.287.610">
    <property type="entry name" value="Helix hairpin bin"/>
    <property type="match status" value="1"/>
</dbReference>
<dbReference type="InterPro" id="IPR010994">
    <property type="entry name" value="RuvA_2-like"/>
</dbReference>
<keyword evidence="5" id="KW-0479">Metal-binding</keyword>
<dbReference type="GO" id="GO:0046872">
    <property type="term" value="F:metal ion binding"/>
    <property type="evidence" value="ECO:0007669"/>
    <property type="project" value="UniProtKB-KW"/>
</dbReference>
<sequence length="850" mass="92905">MFVSVCAGCIRDEHTRTGNRYAKTRGGAAGLAAKLGVDVNMKMMSMHRRVASCGVCMGLHLLRVRMRDYGHAVRYRREIIEAPRRCVGTVAAAVGSGPAPEAHDPGDTEEMHRTASELQLRERKEYMKLVQQIKYHDAKYYADVPEPEISDEAYDALMKKLVQIERVHPDWVTSDSPSQAPGFAPNPSAVADGFPPVRHQVPMLSLSNTYNPDDVADFVKRVNRELAARGLVPEPVADSETNAERNRARYCVELKADGIAITLQYEKGVLKRAITRGNGRIGDDVTRNAVFIQGVPRELRRPSRTSTNTSTRKQYESLPDRVEVRGEVYMSKSNFRTLNEQRAEQGLDPFSNARNAAGGALKLLDPELVVQRRLSFVAYEMVLVGEIDPAAAHLPTTQYDTIYLLDSLGFPIVPFVAQCSDEPDEIISIAKELERMRDSLELEADGVVVKLNDNELRRALGITARAPRGAVAFKFTAEQAITRMLGVRVQVSRAGVLTPVAELEPVKVGGVTVSRATLHNYAEIKALGLRIGDTVQLMRSGDVIPKITGVVRAGSFREQTISTGAREIVPPQECPVCQSKIEPDTEDVFVRCSNRNCEARSLSRLMYFGSKSGMDIDSLGTATISKLVDAGLVQRAVDFYRLSVEQLEALPGFKSKSARRLYDGIQASKQSRPLARIITALGIPGVGATTAESLARAANYDLERVVNADEQMLTRIDGVALKSAGSILAFLRDPEERQHILDLTNAGLKPLEAANVSVLAASETSGEGRALAIAETLLGKIFVFTGSLGSDLTRVRAIELVQRRGGIVRNAVTSKTDFVVSGDKSGTKLDRAHKLGVTVLDVDTFTKLVA</sequence>
<comment type="caution">
    <text evidence="13">The sequence shown here is derived from an EMBL/GenBank/DDBJ whole genome shotgun (WGS) entry which is preliminary data.</text>
</comment>
<keyword evidence="14" id="KW-1185">Reference proteome</keyword>
<evidence type="ECO:0000256" key="8">
    <source>
        <dbReference type="ARBA" id="ARBA00022842"/>
    </source>
</evidence>
<evidence type="ECO:0000256" key="2">
    <source>
        <dbReference type="ARBA" id="ARBA00012722"/>
    </source>
</evidence>
<dbReference type="GO" id="GO:0006281">
    <property type="term" value="P:DNA repair"/>
    <property type="evidence" value="ECO:0007669"/>
    <property type="project" value="UniProtKB-KW"/>
</dbReference>
<evidence type="ECO:0000256" key="5">
    <source>
        <dbReference type="ARBA" id="ARBA00022723"/>
    </source>
</evidence>
<evidence type="ECO:0000259" key="12">
    <source>
        <dbReference type="PROSITE" id="PS50172"/>
    </source>
</evidence>
<evidence type="ECO:0000256" key="9">
    <source>
        <dbReference type="ARBA" id="ARBA00023027"/>
    </source>
</evidence>
<dbReference type="InterPro" id="IPR003583">
    <property type="entry name" value="Hlx-hairpin-Hlx_DNA-bd_motif"/>
</dbReference>
<dbReference type="Pfam" id="PF12826">
    <property type="entry name" value="HHH_2"/>
    <property type="match status" value="1"/>
</dbReference>
<dbReference type="InterPro" id="IPR036420">
    <property type="entry name" value="BRCT_dom_sf"/>
</dbReference>
<dbReference type="InterPro" id="IPR013840">
    <property type="entry name" value="DNAligase_N"/>
</dbReference>
<dbReference type="Gene3D" id="2.40.50.140">
    <property type="entry name" value="Nucleic acid-binding proteins"/>
    <property type="match status" value="1"/>
</dbReference>
<proteinExistence type="inferred from homology"/>
<reference evidence="14" key="1">
    <citation type="journal article" date="2019" name="Nat. Commun.">
        <title>Expansion of phycobilisome linker gene families in mesophilic red algae.</title>
        <authorList>
            <person name="Lee J."/>
            <person name="Kim D."/>
            <person name="Bhattacharya D."/>
            <person name="Yoon H.S."/>
        </authorList>
    </citation>
    <scope>NUCLEOTIDE SEQUENCE [LARGE SCALE GENOMIC DNA]</scope>
    <source>
        <strain evidence="14">CCMP 1328</strain>
    </source>
</reference>
<keyword evidence="7" id="KW-0862">Zinc</keyword>
<evidence type="ECO:0000256" key="1">
    <source>
        <dbReference type="ARBA" id="ARBA00004067"/>
    </source>
</evidence>
<dbReference type="CDD" id="cd17748">
    <property type="entry name" value="BRCT_DNA_ligase_like"/>
    <property type="match status" value="1"/>
</dbReference>
<name>A0A5J4YYC6_PORPP</name>
<dbReference type="HAMAP" id="MF_01588">
    <property type="entry name" value="DNA_ligase_A"/>
    <property type="match status" value="1"/>
</dbReference>
<dbReference type="InterPro" id="IPR012340">
    <property type="entry name" value="NA-bd_OB-fold"/>
</dbReference>
<dbReference type="PANTHER" id="PTHR23389:SF9">
    <property type="entry name" value="DNA LIGASE"/>
    <property type="match status" value="1"/>
</dbReference>
<accession>A0A5J4YYC6</accession>
<dbReference type="SMART" id="SM00278">
    <property type="entry name" value="HhH1"/>
    <property type="match status" value="3"/>
</dbReference>
<dbReference type="SUPFAM" id="SSF47781">
    <property type="entry name" value="RuvA domain 2-like"/>
    <property type="match status" value="1"/>
</dbReference>
<dbReference type="Pfam" id="PF14520">
    <property type="entry name" value="HHH_5"/>
    <property type="match status" value="1"/>
</dbReference>
<dbReference type="Gene3D" id="6.20.10.30">
    <property type="match status" value="1"/>
</dbReference>
<dbReference type="EMBL" id="VRMN01000003">
    <property type="protein sequence ID" value="KAA8496128.1"/>
    <property type="molecule type" value="Genomic_DNA"/>
</dbReference>
<dbReference type="Gene3D" id="3.30.470.30">
    <property type="entry name" value="DNA ligase/mRNA capping enzyme"/>
    <property type="match status" value="1"/>
</dbReference>
<evidence type="ECO:0000256" key="6">
    <source>
        <dbReference type="ARBA" id="ARBA00022763"/>
    </source>
</evidence>
<gene>
    <name evidence="13" type="ORF">FVE85_2283</name>
</gene>
<keyword evidence="6" id="KW-0227">DNA damage</keyword>
<organism evidence="13 14">
    <name type="scientific">Porphyridium purpureum</name>
    <name type="common">Red alga</name>
    <name type="synonym">Porphyridium cruentum</name>
    <dbReference type="NCBI Taxonomy" id="35688"/>
    <lineage>
        <taxon>Eukaryota</taxon>
        <taxon>Rhodophyta</taxon>
        <taxon>Bangiophyceae</taxon>
        <taxon>Porphyridiales</taxon>
        <taxon>Porphyridiaceae</taxon>
        <taxon>Porphyridium</taxon>
    </lineage>
</organism>
<keyword evidence="10" id="KW-0234">DNA repair</keyword>
<evidence type="ECO:0000256" key="4">
    <source>
        <dbReference type="ARBA" id="ARBA00022705"/>
    </source>
</evidence>
<dbReference type="OrthoDB" id="3754at2759"/>
<protein>
    <recommendedName>
        <fullName evidence="2">DNA ligase (NAD(+))</fullName>
        <ecNumber evidence="2">6.5.1.2</ecNumber>
    </recommendedName>
</protein>
<evidence type="ECO:0000313" key="13">
    <source>
        <dbReference type="EMBL" id="KAA8496128.1"/>
    </source>
</evidence>
<comment type="function">
    <text evidence="1">DNA ligase that catalyzes the formation of phosphodiester linkages between 5'-phosphoryl and 3'-hydroxyl groups in double-stranded DNA using NAD as a coenzyme and as the energy source for the reaction. It is essential for DNA replication and repair of damaged DNA.</text>
</comment>
<dbReference type="Pfam" id="PF00533">
    <property type="entry name" value="BRCT"/>
    <property type="match status" value="1"/>
</dbReference>
<feature type="domain" description="BRCT" evidence="12">
    <location>
        <begin position="772"/>
        <end position="850"/>
    </location>
</feature>
<dbReference type="AlphaFoldDB" id="A0A5J4YYC6"/>
<dbReference type="InterPro" id="IPR013839">
    <property type="entry name" value="DNAligase_adenylation"/>
</dbReference>
<dbReference type="Gene3D" id="3.40.50.10190">
    <property type="entry name" value="BRCT domain"/>
    <property type="match status" value="1"/>
</dbReference>
<dbReference type="Gene3D" id="1.10.150.20">
    <property type="entry name" value="5' to 3' exonuclease, C-terminal subdomain"/>
    <property type="match status" value="2"/>
</dbReference>
<dbReference type="SMART" id="SM00532">
    <property type="entry name" value="LIGANc"/>
    <property type="match status" value="1"/>
</dbReference>
<dbReference type="PANTHER" id="PTHR23389">
    <property type="entry name" value="CHROMOSOME TRANSMISSION FIDELITY FACTOR 18"/>
    <property type="match status" value="1"/>
</dbReference>
<dbReference type="SUPFAM" id="SSF50249">
    <property type="entry name" value="Nucleic acid-binding proteins"/>
    <property type="match status" value="1"/>
</dbReference>
<dbReference type="OMA" id="HDVEHEI"/>
<keyword evidence="3 13" id="KW-0436">Ligase</keyword>
<evidence type="ECO:0000256" key="10">
    <source>
        <dbReference type="ARBA" id="ARBA00023204"/>
    </source>
</evidence>
<keyword evidence="8" id="KW-0460">Magnesium</keyword>
<comment type="catalytic activity">
    <reaction evidence="11">
        <text>NAD(+) + (deoxyribonucleotide)n-3'-hydroxyl + 5'-phospho-(deoxyribonucleotide)m = (deoxyribonucleotide)n+m + AMP + beta-nicotinamide D-nucleotide.</text>
        <dbReference type="EC" id="6.5.1.2"/>
    </reaction>
</comment>
<dbReference type="NCBIfam" id="TIGR00575">
    <property type="entry name" value="dnlj"/>
    <property type="match status" value="1"/>
</dbReference>
<dbReference type="SUPFAM" id="SSF52113">
    <property type="entry name" value="BRCT domain"/>
    <property type="match status" value="1"/>
</dbReference>
<evidence type="ECO:0000256" key="3">
    <source>
        <dbReference type="ARBA" id="ARBA00022598"/>
    </source>
</evidence>
<dbReference type="GO" id="GO:0003911">
    <property type="term" value="F:DNA ligase (NAD+) activity"/>
    <property type="evidence" value="ECO:0007669"/>
    <property type="project" value="UniProtKB-EC"/>
</dbReference>
<evidence type="ECO:0000256" key="11">
    <source>
        <dbReference type="ARBA" id="ARBA00034005"/>
    </source>
</evidence>
<evidence type="ECO:0000256" key="7">
    <source>
        <dbReference type="ARBA" id="ARBA00022833"/>
    </source>
</evidence>
<dbReference type="InterPro" id="IPR001357">
    <property type="entry name" value="BRCT_dom"/>
</dbReference>
<dbReference type="GO" id="GO:0005829">
    <property type="term" value="C:cytosol"/>
    <property type="evidence" value="ECO:0007669"/>
    <property type="project" value="TreeGrafter"/>
</dbReference>
<dbReference type="CDD" id="cd00114">
    <property type="entry name" value="LIGANc"/>
    <property type="match status" value="1"/>
</dbReference>
<keyword evidence="9" id="KW-0520">NAD</keyword>
<dbReference type="GO" id="GO:0003677">
    <property type="term" value="F:DNA binding"/>
    <property type="evidence" value="ECO:0007669"/>
    <property type="project" value="InterPro"/>
</dbReference>
<dbReference type="Pfam" id="PF03120">
    <property type="entry name" value="OB_DNA_ligase"/>
    <property type="match status" value="1"/>
</dbReference>
<keyword evidence="4" id="KW-0235">DNA replication</keyword>
<dbReference type="Proteomes" id="UP000324585">
    <property type="component" value="Unassembled WGS sequence"/>
</dbReference>